<evidence type="ECO:0000313" key="13">
    <source>
        <dbReference type="Proteomes" id="UP001617427"/>
    </source>
</evidence>
<dbReference type="SUPFAM" id="SSF82861">
    <property type="entry name" value="Mechanosensitive channel protein MscS (YggB), transmembrane region"/>
    <property type="match status" value="1"/>
</dbReference>
<proteinExistence type="inferred from homology"/>
<keyword evidence="5 8" id="KW-1133">Transmembrane helix</keyword>
<dbReference type="Pfam" id="PF21088">
    <property type="entry name" value="MS_channel_1st"/>
    <property type="match status" value="1"/>
</dbReference>
<dbReference type="SUPFAM" id="SSF82689">
    <property type="entry name" value="Mechanosensitive channel protein MscS (YggB), C-terminal domain"/>
    <property type="match status" value="1"/>
</dbReference>
<comment type="similarity">
    <text evidence="2">Belongs to the MscS (TC 1.A.23) family.</text>
</comment>
<dbReference type="EMBL" id="JBIUZV010000014">
    <property type="protein sequence ID" value="MFJ3048061.1"/>
    <property type="molecule type" value="Genomic_DNA"/>
</dbReference>
<comment type="subcellular location">
    <subcellularLocation>
        <location evidence="1">Cell membrane</location>
        <topology evidence="1">Multi-pass membrane protein</topology>
    </subcellularLocation>
</comment>
<evidence type="ECO:0000256" key="6">
    <source>
        <dbReference type="ARBA" id="ARBA00023136"/>
    </source>
</evidence>
<feature type="domain" description="Mechanosensitive ion channel MscS C-terminal" evidence="10">
    <location>
        <begin position="333"/>
        <end position="412"/>
    </location>
</feature>
<keyword evidence="13" id="KW-1185">Reference proteome</keyword>
<dbReference type="InterPro" id="IPR049142">
    <property type="entry name" value="MS_channel_1st"/>
</dbReference>
<dbReference type="Pfam" id="PF00924">
    <property type="entry name" value="MS_channel_2nd"/>
    <property type="match status" value="1"/>
</dbReference>
<evidence type="ECO:0000256" key="8">
    <source>
        <dbReference type="SAM" id="Phobius"/>
    </source>
</evidence>
<evidence type="ECO:0000256" key="5">
    <source>
        <dbReference type="ARBA" id="ARBA00022989"/>
    </source>
</evidence>
<evidence type="ECO:0000313" key="12">
    <source>
        <dbReference type="EMBL" id="MFJ3048061.1"/>
    </source>
</evidence>
<evidence type="ECO:0000259" key="9">
    <source>
        <dbReference type="Pfam" id="PF00924"/>
    </source>
</evidence>
<evidence type="ECO:0000256" key="7">
    <source>
        <dbReference type="SAM" id="MobiDB-lite"/>
    </source>
</evidence>
<feature type="transmembrane region" description="Helical" evidence="8">
    <location>
        <begin position="93"/>
        <end position="111"/>
    </location>
</feature>
<dbReference type="InterPro" id="IPR052702">
    <property type="entry name" value="MscS-like_channel"/>
</dbReference>
<dbReference type="InterPro" id="IPR049278">
    <property type="entry name" value="MS_channel_C"/>
</dbReference>
<dbReference type="SUPFAM" id="SSF50182">
    <property type="entry name" value="Sm-like ribonucleoproteins"/>
    <property type="match status" value="1"/>
</dbReference>
<sequence length="454" mass="50184">MTDHFLSLFTDYQPLDLLRQLAVILLCVLGGIALSRWLRKILGLDRGDEQSRMMQIGVKSFSRVLSPLLALGLLVAAYFCLKRIGHPVSLWEIMFPLAVAQVSMRFVFYVLRGIFVKDATVGALLHLSEKAIAALVWICVLLYITGLWPDFVEYLDRTELPLGRHKASLLTILQAGASVLVTLIIALWIGAVLENRLMKVSTMHSSLRTVVARLTKAVLILIAFLVSLSLVGIDLTVLSVFGGALGVGIGLGLQKIASSYVSGFVILLERSMVIGDMVAVDKYFGKVTQINTRYTILEGLDGIESVLPNEMFMANPVQNYSLTHRIVRLSTQLTILYQDDVETVLSIMEQAALGVQRVSQQTAPQALLIKIGADGLELELGFWITDPENGRLNVLSDVNRAIWKAFKQHGIAVAHAKRDIRIMDERSFNQSAATVVPESPDSPDEKNSRTMQRN</sequence>
<evidence type="ECO:0000256" key="1">
    <source>
        <dbReference type="ARBA" id="ARBA00004651"/>
    </source>
</evidence>
<dbReference type="InterPro" id="IPR023408">
    <property type="entry name" value="MscS_beta-dom_sf"/>
</dbReference>
<feature type="domain" description="Mechanosensitive ion channel MscS" evidence="9">
    <location>
        <begin position="256"/>
        <end position="321"/>
    </location>
</feature>
<evidence type="ECO:0000256" key="2">
    <source>
        <dbReference type="ARBA" id="ARBA00008017"/>
    </source>
</evidence>
<dbReference type="InterPro" id="IPR010920">
    <property type="entry name" value="LSM_dom_sf"/>
</dbReference>
<feature type="transmembrane region" description="Helical" evidence="8">
    <location>
        <begin position="60"/>
        <end position="81"/>
    </location>
</feature>
<accession>A0ABW8F449</accession>
<dbReference type="PANTHER" id="PTHR30347">
    <property type="entry name" value="POTASSIUM CHANNEL RELATED"/>
    <property type="match status" value="1"/>
</dbReference>
<dbReference type="InterPro" id="IPR011014">
    <property type="entry name" value="MscS_channel_TM-2"/>
</dbReference>
<feature type="transmembrane region" description="Helical" evidence="8">
    <location>
        <begin position="245"/>
        <end position="268"/>
    </location>
</feature>
<keyword evidence="6 8" id="KW-0472">Membrane</keyword>
<feature type="transmembrane region" description="Helical" evidence="8">
    <location>
        <begin position="169"/>
        <end position="193"/>
    </location>
</feature>
<evidence type="ECO:0000259" key="11">
    <source>
        <dbReference type="Pfam" id="PF21088"/>
    </source>
</evidence>
<feature type="transmembrane region" description="Helical" evidence="8">
    <location>
        <begin position="214"/>
        <end position="233"/>
    </location>
</feature>
<dbReference type="Gene3D" id="3.30.70.100">
    <property type="match status" value="1"/>
</dbReference>
<dbReference type="Proteomes" id="UP001617427">
    <property type="component" value="Unassembled WGS sequence"/>
</dbReference>
<keyword evidence="3" id="KW-1003">Cell membrane</keyword>
<name>A0ABW8F449_9BURK</name>
<evidence type="ECO:0000256" key="3">
    <source>
        <dbReference type="ARBA" id="ARBA00022475"/>
    </source>
</evidence>
<feature type="domain" description="Mechanosensitive ion channel transmembrane helices 2/3" evidence="11">
    <location>
        <begin position="214"/>
        <end position="254"/>
    </location>
</feature>
<dbReference type="InterPro" id="IPR011066">
    <property type="entry name" value="MscS_channel_C_sf"/>
</dbReference>
<keyword evidence="4 8" id="KW-0812">Transmembrane</keyword>
<dbReference type="PANTHER" id="PTHR30347:SF1">
    <property type="entry name" value="MECHANOSENSITIVE CHANNEL MSCK"/>
    <property type="match status" value="1"/>
</dbReference>
<dbReference type="Pfam" id="PF21082">
    <property type="entry name" value="MS_channel_3rd"/>
    <property type="match status" value="1"/>
</dbReference>
<organism evidence="12 13">
    <name type="scientific">Herbaspirillum chlorophenolicum</name>
    <dbReference type="NCBI Taxonomy" id="211589"/>
    <lineage>
        <taxon>Bacteria</taxon>
        <taxon>Pseudomonadati</taxon>
        <taxon>Pseudomonadota</taxon>
        <taxon>Betaproteobacteria</taxon>
        <taxon>Burkholderiales</taxon>
        <taxon>Oxalobacteraceae</taxon>
        <taxon>Herbaspirillum</taxon>
    </lineage>
</organism>
<comment type="caution">
    <text evidence="12">The sequence shown here is derived from an EMBL/GenBank/DDBJ whole genome shotgun (WGS) entry which is preliminary data.</text>
</comment>
<protein>
    <submittedName>
        <fullName evidence="12">Mechanosensitive ion channel family protein</fullName>
    </submittedName>
</protein>
<dbReference type="Gene3D" id="1.10.287.1260">
    <property type="match status" value="1"/>
</dbReference>
<dbReference type="RefSeq" id="WP_050469550.1">
    <property type="nucleotide sequence ID" value="NZ_JBIUZV010000014.1"/>
</dbReference>
<feature type="transmembrane region" description="Helical" evidence="8">
    <location>
        <begin position="131"/>
        <end position="149"/>
    </location>
</feature>
<evidence type="ECO:0000256" key="4">
    <source>
        <dbReference type="ARBA" id="ARBA00022692"/>
    </source>
</evidence>
<reference evidence="12 13" key="1">
    <citation type="submission" date="2024-10" db="EMBL/GenBank/DDBJ databases">
        <title>The Natural Products Discovery Center: Release of the First 8490 Sequenced Strains for Exploring Actinobacteria Biosynthetic Diversity.</title>
        <authorList>
            <person name="Kalkreuter E."/>
            <person name="Kautsar S.A."/>
            <person name="Yang D."/>
            <person name="Bader C.D."/>
            <person name="Teijaro C.N."/>
            <person name="Fluegel L."/>
            <person name="Davis C.M."/>
            <person name="Simpson J.R."/>
            <person name="Lauterbach L."/>
            <person name="Steele A.D."/>
            <person name="Gui C."/>
            <person name="Meng S."/>
            <person name="Li G."/>
            <person name="Viehrig K."/>
            <person name="Ye F."/>
            <person name="Su P."/>
            <person name="Kiefer A.F."/>
            <person name="Nichols A."/>
            <person name="Cepeda A.J."/>
            <person name="Yan W."/>
            <person name="Fan B."/>
            <person name="Jiang Y."/>
            <person name="Adhikari A."/>
            <person name="Zheng C.-J."/>
            <person name="Schuster L."/>
            <person name="Cowan T.M."/>
            <person name="Smanski M.J."/>
            <person name="Chevrette M.G."/>
            <person name="De Carvalho L.P.S."/>
            <person name="Shen B."/>
        </authorList>
    </citation>
    <scope>NUCLEOTIDE SEQUENCE [LARGE SCALE GENOMIC DNA]</scope>
    <source>
        <strain evidence="12 13">NPDC087045</strain>
    </source>
</reference>
<evidence type="ECO:0000259" key="10">
    <source>
        <dbReference type="Pfam" id="PF21082"/>
    </source>
</evidence>
<dbReference type="InterPro" id="IPR006685">
    <property type="entry name" value="MscS_channel_2nd"/>
</dbReference>
<feature type="region of interest" description="Disordered" evidence="7">
    <location>
        <begin position="431"/>
        <end position="454"/>
    </location>
</feature>
<gene>
    <name evidence="12" type="ORF">ACIPEN_19695</name>
</gene>
<dbReference type="Gene3D" id="2.30.30.60">
    <property type="match status" value="1"/>
</dbReference>
<feature type="transmembrane region" description="Helical" evidence="8">
    <location>
        <begin position="20"/>
        <end position="39"/>
    </location>
</feature>